<reference evidence="1" key="1">
    <citation type="journal article" date="2020" name="Nature">
        <title>Giant virus diversity and host interactions through global metagenomics.</title>
        <authorList>
            <person name="Schulz F."/>
            <person name="Roux S."/>
            <person name="Paez-Espino D."/>
            <person name="Jungbluth S."/>
            <person name="Walsh D.A."/>
            <person name="Denef V.J."/>
            <person name="McMahon K.D."/>
            <person name="Konstantinidis K.T."/>
            <person name="Eloe-Fadrosh E.A."/>
            <person name="Kyrpides N.C."/>
            <person name="Woyke T."/>
        </authorList>
    </citation>
    <scope>NUCLEOTIDE SEQUENCE</scope>
    <source>
        <strain evidence="1">GVMAG-S-3300013014-113</strain>
    </source>
</reference>
<organism evidence="1">
    <name type="scientific">viral metagenome</name>
    <dbReference type="NCBI Taxonomy" id="1070528"/>
    <lineage>
        <taxon>unclassified sequences</taxon>
        <taxon>metagenomes</taxon>
        <taxon>organismal metagenomes</taxon>
    </lineage>
</organism>
<protein>
    <recommendedName>
        <fullName evidence="2">Glycosyl transferase family 1 domain-containing protein</fullName>
    </recommendedName>
</protein>
<dbReference type="AlphaFoldDB" id="A0A6C0KT17"/>
<name>A0A6C0KT17_9ZZZZ</name>
<accession>A0A6C0KT17</accession>
<proteinExistence type="predicted"/>
<sequence>MVKIAFHDNCLCERGTTVSLYDYAYYNKHYLGNESIIMYIGNDNRNVPEVLDKFKKEFKLRPYINWQSEADQILKEEGCNILYMQKAGEWDGKMSNVCKNIIHCVFNTYYKHGDVYGRISNCFGQNYPVVNYMVNLPDINSNMRKELNIPNNAIVFGRHGGTNQFNINYVHQVVDKITDEFLNVYFLMVNTDKFCREKSNIIHLEKIIDLHKKVEFINTCDAMIHARQMGETFGAAVSEFSIRNKPIITCIGSDNEHINILKDKCFIYNDTNSLYTIFKYIISNINEIRSKDWNQYKNYTPEKIMDKFNELFIQPCL</sequence>
<evidence type="ECO:0008006" key="2">
    <source>
        <dbReference type="Google" id="ProtNLM"/>
    </source>
</evidence>
<dbReference type="EMBL" id="MN740956">
    <property type="protein sequence ID" value="QHU19837.1"/>
    <property type="molecule type" value="Genomic_DNA"/>
</dbReference>
<evidence type="ECO:0000313" key="1">
    <source>
        <dbReference type="EMBL" id="QHU19837.1"/>
    </source>
</evidence>